<evidence type="ECO:0000256" key="8">
    <source>
        <dbReference type="SAM" id="Phobius"/>
    </source>
</evidence>
<evidence type="ECO:0000256" key="3">
    <source>
        <dbReference type="ARBA" id="ARBA00022475"/>
    </source>
</evidence>
<comment type="subcellular location">
    <subcellularLocation>
        <location evidence="1">Cell membrane</location>
        <topology evidence="1">Multi-pass membrane protein</topology>
    </subcellularLocation>
</comment>
<dbReference type="GO" id="GO:0042277">
    <property type="term" value="F:peptide binding"/>
    <property type="evidence" value="ECO:0007669"/>
    <property type="project" value="TreeGrafter"/>
</dbReference>
<evidence type="ECO:0000259" key="9">
    <source>
        <dbReference type="PROSITE" id="PS50262"/>
    </source>
</evidence>
<evidence type="ECO:0000256" key="2">
    <source>
        <dbReference type="ARBA" id="ARBA00010663"/>
    </source>
</evidence>
<dbReference type="Proteomes" id="UP000886998">
    <property type="component" value="Unassembled WGS sequence"/>
</dbReference>
<dbReference type="Gene3D" id="1.20.1070.10">
    <property type="entry name" value="Rhodopsin 7-helix transmembrane proteins"/>
    <property type="match status" value="1"/>
</dbReference>
<evidence type="ECO:0000256" key="5">
    <source>
        <dbReference type="ARBA" id="ARBA00022989"/>
    </source>
</evidence>
<keyword evidence="7" id="KW-0675">Receptor</keyword>
<dbReference type="Pfam" id="PF00001">
    <property type="entry name" value="7tm_1"/>
    <property type="match status" value="1"/>
</dbReference>
<dbReference type="EMBL" id="BMAV01006839">
    <property type="protein sequence ID" value="GFY49136.1"/>
    <property type="molecule type" value="Genomic_DNA"/>
</dbReference>
<evidence type="ECO:0000256" key="1">
    <source>
        <dbReference type="ARBA" id="ARBA00004651"/>
    </source>
</evidence>
<dbReference type="PROSITE" id="PS50262">
    <property type="entry name" value="G_PROTEIN_RECEP_F1_2"/>
    <property type="match status" value="1"/>
</dbReference>
<dbReference type="GO" id="GO:0005886">
    <property type="term" value="C:plasma membrane"/>
    <property type="evidence" value="ECO:0007669"/>
    <property type="project" value="UniProtKB-SubCell"/>
</dbReference>
<gene>
    <name evidence="10" type="primary">AVEN_113341_1</name>
    <name evidence="10" type="ORF">TNIN_359191</name>
</gene>
<feature type="domain" description="G-protein coupled receptors family 1 profile" evidence="9">
    <location>
        <begin position="1"/>
        <end position="56"/>
    </location>
</feature>
<sequence length="160" mass="18417">MTCLIVFSFFFCWTPYVIIDLWYLFDSKSAESLDTRIQSSLFMFAVSNSCINPLVYSSYLFDFKATLKTLLRWPLGFKCVFGKSSAKLNAKKIFKDPLGVENALQYHLPVPGEVYLELKQATPVRQPVNRRELLDEDDNLHLNSCDSPKCSYCRSNMSII</sequence>
<evidence type="ECO:0000256" key="4">
    <source>
        <dbReference type="ARBA" id="ARBA00022692"/>
    </source>
</evidence>
<dbReference type="PANTHER" id="PTHR24241:SF190">
    <property type="entry name" value="CARDIOACCELERATORY PEPTIDE RECEPTOR-LIKE PROTEIN"/>
    <property type="match status" value="1"/>
</dbReference>
<proteinExistence type="inferred from homology"/>
<evidence type="ECO:0000256" key="6">
    <source>
        <dbReference type="ARBA" id="ARBA00023136"/>
    </source>
</evidence>
<protein>
    <submittedName>
        <fullName evidence="10">G_PROTEIN_RECEP_F1_2 domain-containing protein</fullName>
    </submittedName>
</protein>
<keyword evidence="3" id="KW-1003">Cell membrane</keyword>
<organism evidence="10 11">
    <name type="scientific">Trichonephila inaurata madagascariensis</name>
    <dbReference type="NCBI Taxonomy" id="2747483"/>
    <lineage>
        <taxon>Eukaryota</taxon>
        <taxon>Metazoa</taxon>
        <taxon>Ecdysozoa</taxon>
        <taxon>Arthropoda</taxon>
        <taxon>Chelicerata</taxon>
        <taxon>Arachnida</taxon>
        <taxon>Araneae</taxon>
        <taxon>Araneomorphae</taxon>
        <taxon>Entelegynae</taxon>
        <taxon>Araneoidea</taxon>
        <taxon>Nephilidae</taxon>
        <taxon>Trichonephila</taxon>
        <taxon>Trichonephila inaurata</taxon>
    </lineage>
</organism>
<evidence type="ECO:0000256" key="7">
    <source>
        <dbReference type="ARBA" id="ARBA00023170"/>
    </source>
</evidence>
<feature type="transmembrane region" description="Helical" evidence="8">
    <location>
        <begin position="6"/>
        <end position="25"/>
    </location>
</feature>
<dbReference type="SUPFAM" id="SSF81321">
    <property type="entry name" value="Family A G protein-coupled receptor-like"/>
    <property type="match status" value="1"/>
</dbReference>
<dbReference type="GO" id="GO:0004930">
    <property type="term" value="F:G protein-coupled receptor activity"/>
    <property type="evidence" value="ECO:0007669"/>
    <property type="project" value="InterPro"/>
</dbReference>
<dbReference type="PANTHER" id="PTHR24241">
    <property type="entry name" value="NEUROPEPTIDE RECEPTOR-RELATED G-PROTEIN COUPLED RECEPTOR"/>
    <property type="match status" value="1"/>
</dbReference>
<keyword evidence="5 8" id="KW-1133">Transmembrane helix</keyword>
<comment type="caution">
    <text evidence="10">The sequence shown here is derived from an EMBL/GenBank/DDBJ whole genome shotgun (WGS) entry which is preliminary data.</text>
</comment>
<dbReference type="GO" id="GO:0032870">
    <property type="term" value="P:cellular response to hormone stimulus"/>
    <property type="evidence" value="ECO:0007669"/>
    <property type="project" value="TreeGrafter"/>
</dbReference>
<dbReference type="InterPro" id="IPR000276">
    <property type="entry name" value="GPCR_Rhodpsn"/>
</dbReference>
<keyword evidence="11" id="KW-1185">Reference proteome</keyword>
<keyword evidence="6 8" id="KW-0472">Membrane</keyword>
<dbReference type="AlphaFoldDB" id="A0A8X6XC42"/>
<dbReference type="OrthoDB" id="6422738at2759"/>
<evidence type="ECO:0000313" key="11">
    <source>
        <dbReference type="Proteomes" id="UP000886998"/>
    </source>
</evidence>
<dbReference type="InterPro" id="IPR017452">
    <property type="entry name" value="GPCR_Rhodpsn_7TM"/>
</dbReference>
<reference evidence="10" key="1">
    <citation type="submission" date="2020-08" db="EMBL/GenBank/DDBJ databases">
        <title>Multicomponent nature underlies the extraordinary mechanical properties of spider dragline silk.</title>
        <authorList>
            <person name="Kono N."/>
            <person name="Nakamura H."/>
            <person name="Mori M."/>
            <person name="Yoshida Y."/>
            <person name="Ohtoshi R."/>
            <person name="Malay A.D."/>
            <person name="Moran D.A.P."/>
            <person name="Tomita M."/>
            <person name="Numata K."/>
            <person name="Arakawa K."/>
        </authorList>
    </citation>
    <scope>NUCLEOTIDE SEQUENCE</scope>
</reference>
<evidence type="ECO:0000313" key="10">
    <source>
        <dbReference type="EMBL" id="GFY49136.1"/>
    </source>
</evidence>
<keyword evidence="4 8" id="KW-0812">Transmembrane</keyword>
<accession>A0A8X6XC42</accession>
<comment type="similarity">
    <text evidence="2">Belongs to the G-protein coupled receptor 1 family.</text>
</comment>
<name>A0A8X6XC42_9ARAC</name>